<evidence type="ECO:0008006" key="3">
    <source>
        <dbReference type="Google" id="ProtNLM"/>
    </source>
</evidence>
<keyword evidence="2" id="KW-1185">Reference proteome</keyword>
<evidence type="ECO:0000313" key="1">
    <source>
        <dbReference type="EMBL" id="KYP42969.1"/>
    </source>
</evidence>
<dbReference type="InterPro" id="IPR036691">
    <property type="entry name" value="Endo/exonu/phosph_ase_sf"/>
</dbReference>
<proteinExistence type="predicted"/>
<name>A0A151RK68_CAJCA</name>
<dbReference type="Proteomes" id="UP000075243">
    <property type="component" value="Unassembled WGS sequence"/>
</dbReference>
<evidence type="ECO:0000313" key="2">
    <source>
        <dbReference type="Proteomes" id="UP000075243"/>
    </source>
</evidence>
<dbReference type="Gene3D" id="3.60.10.10">
    <property type="entry name" value="Endonuclease/exonuclease/phosphatase"/>
    <property type="match status" value="1"/>
</dbReference>
<protein>
    <recommendedName>
        <fullName evidence="3">Endonuclease/exonuclease/phosphatase domain-containing protein</fullName>
    </recommendedName>
</protein>
<dbReference type="AlphaFoldDB" id="A0A151RK68"/>
<reference evidence="1" key="1">
    <citation type="journal article" date="2012" name="Nat. Biotechnol.">
        <title>Draft genome sequence of pigeonpea (Cajanus cajan), an orphan legume crop of resource-poor farmers.</title>
        <authorList>
            <person name="Varshney R.K."/>
            <person name="Chen W."/>
            <person name="Li Y."/>
            <person name="Bharti A.K."/>
            <person name="Saxena R.K."/>
            <person name="Schlueter J.A."/>
            <person name="Donoghue M.T."/>
            <person name="Azam S."/>
            <person name="Fan G."/>
            <person name="Whaley A.M."/>
            <person name="Farmer A.D."/>
            <person name="Sheridan J."/>
            <person name="Iwata A."/>
            <person name="Tuteja R."/>
            <person name="Penmetsa R.V."/>
            <person name="Wu W."/>
            <person name="Upadhyaya H.D."/>
            <person name="Yang S.P."/>
            <person name="Shah T."/>
            <person name="Saxena K.B."/>
            <person name="Michael T."/>
            <person name="McCombie W.R."/>
            <person name="Yang B."/>
            <person name="Zhang G."/>
            <person name="Yang H."/>
            <person name="Wang J."/>
            <person name="Spillane C."/>
            <person name="Cook D.R."/>
            <person name="May G.D."/>
            <person name="Xu X."/>
            <person name="Jackson S.A."/>
        </authorList>
    </citation>
    <scope>NUCLEOTIDE SEQUENCE [LARGE SCALE GENOMIC DNA]</scope>
</reference>
<organism evidence="1 2">
    <name type="scientific">Cajanus cajan</name>
    <name type="common">Pigeon pea</name>
    <name type="synonym">Cajanus indicus</name>
    <dbReference type="NCBI Taxonomy" id="3821"/>
    <lineage>
        <taxon>Eukaryota</taxon>
        <taxon>Viridiplantae</taxon>
        <taxon>Streptophyta</taxon>
        <taxon>Embryophyta</taxon>
        <taxon>Tracheophyta</taxon>
        <taxon>Spermatophyta</taxon>
        <taxon>Magnoliopsida</taxon>
        <taxon>eudicotyledons</taxon>
        <taxon>Gunneridae</taxon>
        <taxon>Pentapetalae</taxon>
        <taxon>rosids</taxon>
        <taxon>fabids</taxon>
        <taxon>Fabales</taxon>
        <taxon>Fabaceae</taxon>
        <taxon>Papilionoideae</taxon>
        <taxon>50 kb inversion clade</taxon>
        <taxon>NPAAA clade</taxon>
        <taxon>indigoferoid/millettioid clade</taxon>
        <taxon>Phaseoleae</taxon>
        <taxon>Cajanus</taxon>
    </lineage>
</organism>
<dbReference type="PANTHER" id="PTHR33710">
    <property type="entry name" value="BNAC02G09200D PROTEIN"/>
    <property type="match status" value="1"/>
</dbReference>
<dbReference type="OMA" id="NATWNIE"/>
<gene>
    <name evidence="1" type="ORF">KK1_035590</name>
</gene>
<dbReference type="PANTHER" id="PTHR33710:SF77">
    <property type="entry name" value="DNASE I-LIKE SUPERFAMILY PROTEIN"/>
    <property type="match status" value="1"/>
</dbReference>
<dbReference type="OrthoDB" id="1432313at2759"/>
<dbReference type="SUPFAM" id="SSF56219">
    <property type="entry name" value="DNase I-like"/>
    <property type="match status" value="1"/>
</dbReference>
<dbReference type="Gramene" id="C.cajan_34157.t">
    <property type="protein sequence ID" value="C.cajan_34157.t.cds1"/>
    <property type="gene ID" value="C.cajan_34157"/>
</dbReference>
<accession>A0A151RK68</accession>
<dbReference type="EMBL" id="KQ483690">
    <property type="protein sequence ID" value="KYP42969.1"/>
    <property type="molecule type" value="Genomic_DNA"/>
</dbReference>
<sequence length="184" mass="21515">MALWGDLCRLAISIDGPWHLMGDFNAVLRQHERSGGSSNACIRGDNAFKDFVNRCQLMDIGYNGSPFTWRRGSVFERLDRSLASYEWRIMFPDAFLTHLNPLKSDHAPILLKLLATGHRRRGSKPFRFEAAWLTHESFPAFLQQEWNTHQDWNNRIDHNVKSLLEWKSTTSILLFHQQHRNTPR</sequence>